<dbReference type="RefSeq" id="WP_078712907.1">
    <property type="nucleotide sequence ID" value="NZ_FUYG01000001.1"/>
</dbReference>
<dbReference type="AlphaFoldDB" id="A0A1T4WQX2"/>
<dbReference type="Proteomes" id="UP000189735">
    <property type="component" value="Unassembled WGS sequence"/>
</dbReference>
<gene>
    <name evidence="1" type="ORF">SAMN06295879_0017</name>
</gene>
<proteinExistence type="predicted"/>
<protein>
    <submittedName>
        <fullName evidence="1">Uncharacterized protein</fullName>
    </submittedName>
</protein>
<accession>A0A1T4WQX2</accession>
<name>A0A1T4WQX2_9MICO</name>
<dbReference type="EMBL" id="FUYG01000001">
    <property type="protein sequence ID" value="SKA79258.1"/>
    <property type="molecule type" value="Genomic_DNA"/>
</dbReference>
<reference evidence="2" key="1">
    <citation type="submission" date="2017-02" db="EMBL/GenBank/DDBJ databases">
        <authorList>
            <person name="Varghese N."/>
            <person name="Submissions S."/>
        </authorList>
    </citation>
    <scope>NUCLEOTIDE SEQUENCE [LARGE SCALE GENOMIC DNA]</scope>
    <source>
        <strain evidence="2">VKM Ac-2052</strain>
    </source>
</reference>
<evidence type="ECO:0000313" key="1">
    <source>
        <dbReference type="EMBL" id="SKA79258.1"/>
    </source>
</evidence>
<sequence length="193" mass="21183">MRADTFFLLSDAALRSVIDRVQPGDFDKAVPASWTSIENPTVLDILKSHAYDEAWIPGVLAGKSIADGDELRDKDLLGDNPVAAYDALNDAATALVQGGVDLESTFHFQYGDYPADEGLSHLAMYRATQAWMIAKHLGIPFHLSPELIDGLNEWVVPHADEWRSFGVFPPAIEPPTDADDETRLLCAIGFWVS</sequence>
<organism evidence="1 2">
    <name type="scientific">Agreia bicolorata</name>
    <dbReference type="NCBI Taxonomy" id="110935"/>
    <lineage>
        <taxon>Bacteria</taxon>
        <taxon>Bacillati</taxon>
        <taxon>Actinomycetota</taxon>
        <taxon>Actinomycetes</taxon>
        <taxon>Micrococcales</taxon>
        <taxon>Microbacteriaceae</taxon>
        <taxon>Agreia</taxon>
    </lineage>
</organism>
<evidence type="ECO:0000313" key="2">
    <source>
        <dbReference type="Proteomes" id="UP000189735"/>
    </source>
</evidence>